<reference evidence="2" key="1">
    <citation type="journal article" date="2022" name="Mol. Ecol. Resour.">
        <title>The genomes of chicory, endive, great burdock and yacon provide insights into Asteraceae palaeo-polyploidization history and plant inulin production.</title>
        <authorList>
            <person name="Fan W."/>
            <person name="Wang S."/>
            <person name="Wang H."/>
            <person name="Wang A."/>
            <person name="Jiang F."/>
            <person name="Liu H."/>
            <person name="Zhao H."/>
            <person name="Xu D."/>
            <person name="Zhang Y."/>
        </authorList>
    </citation>
    <scope>NUCLEOTIDE SEQUENCE [LARGE SCALE GENOMIC DNA]</scope>
    <source>
        <strain evidence="2">cv. Niubang</strain>
    </source>
</reference>
<comment type="caution">
    <text evidence="1">The sequence shown here is derived from an EMBL/GenBank/DDBJ whole genome shotgun (WGS) entry which is preliminary data.</text>
</comment>
<name>A0ACB8Z3I1_ARCLA</name>
<organism evidence="1 2">
    <name type="scientific">Arctium lappa</name>
    <name type="common">Greater burdock</name>
    <name type="synonym">Lappa major</name>
    <dbReference type="NCBI Taxonomy" id="4217"/>
    <lineage>
        <taxon>Eukaryota</taxon>
        <taxon>Viridiplantae</taxon>
        <taxon>Streptophyta</taxon>
        <taxon>Embryophyta</taxon>
        <taxon>Tracheophyta</taxon>
        <taxon>Spermatophyta</taxon>
        <taxon>Magnoliopsida</taxon>
        <taxon>eudicotyledons</taxon>
        <taxon>Gunneridae</taxon>
        <taxon>Pentapetalae</taxon>
        <taxon>asterids</taxon>
        <taxon>campanulids</taxon>
        <taxon>Asterales</taxon>
        <taxon>Asteraceae</taxon>
        <taxon>Carduoideae</taxon>
        <taxon>Cardueae</taxon>
        <taxon>Arctiinae</taxon>
        <taxon>Arctium</taxon>
    </lineage>
</organism>
<evidence type="ECO:0000313" key="1">
    <source>
        <dbReference type="EMBL" id="KAI3692549.1"/>
    </source>
</evidence>
<protein>
    <submittedName>
        <fullName evidence="1">Uncharacterized protein</fullName>
    </submittedName>
</protein>
<evidence type="ECO:0000313" key="2">
    <source>
        <dbReference type="Proteomes" id="UP001055879"/>
    </source>
</evidence>
<dbReference type="EMBL" id="CM042057">
    <property type="protein sequence ID" value="KAI3692549.1"/>
    <property type="molecule type" value="Genomic_DNA"/>
</dbReference>
<sequence>MMMILEGYFIIHIMIRVSSTCVNYEPNKAIDMEHEHSDRSSYKPEFDSLGQQEGHEFGQQVDDGEGHDFGPQVDAGEGYDVNPFLDHPSIFQEHDHPSIDDDQIDGLVKDDSDLECEDNDGEDDGYMVDKTHEMEEIC</sequence>
<keyword evidence="2" id="KW-1185">Reference proteome</keyword>
<accession>A0ACB8Z3I1</accession>
<reference evidence="1 2" key="2">
    <citation type="journal article" date="2022" name="Mol. Ecol. Resour.">
        <title>The genomes of chicory, endive, great burdock and yacon provide insights into Asteraceae paleo-polyploidization history and plant inulin production.</title>
        <authorList>
            <person name="Fan W."/>
            <person name="Wang S."/>
            <person name="Wang H."/>
            <person name="Wang A."/>
            <person name="Jiang F."/>
            <person name="Liu H."/>
            <person name="Zhao H."/>
            <person name="Xu D."/>
            <person name="Zhang Y."/>
        </authorList>
    </citation>
    <scope>NUCLEOTIDE SEQUENCE [LARGE SCALE GENOMIC DNA]</scope>
    <source>
        <strain evidence="2">cv. Niubang</strain>
    </source>
</reference>
<proteinExistence type="predicted"/>
<dbReference type="Proteomes" id="UP001055879">
    <property type="component" value="Linkage Group LG11"/>
</dbReference>
<gene>
    <name evidence="1" type="ORF">L6452_32366</name>
</gene>